<protein>
    <submittedName>
        <fullName evidence="2">Uncharacterized protein</fullName>
    </submittedName>
</protein>
<gene>
    <name evidence="2" type="ORF">HHU08_17635</name>
</gene>
<comment type="caution">
    <text evidence="2">The sequence shown here is derived from an EMBL/GenBank/DDBJ whole genome shotgun (WGS) entry which is preliminary data.</text>
</comment>
<organism evidence="2 3">
    <name type="scientific">Niallia alba</name>
    <dbReference type="NCBI Taxonomy" id="2729105"/>
    <lineage>
        <taxon>Bacteria</taxon>
        <taxon>Bacillati</taxon>
        <taxon>Bacillota</taxon>
        <taxon>Bacilli</taxon>
        <taxon>Bacillales</taxon>
        <taxon>Bacillaceae</taxon>
        <taxon>Niallia</taxon>
    </lineage>
</organism>
<proteinExistence type="predicted"/>
<accession>A0A7Y0KAQ1</accession>
<reference evidence="2 3" key="1">
    <citation type="submission" date="2020-04" db="EMBL/GenBank/DDBJ databases">
        <title>Bacillus sp. UniB3 isolated from commercial digestive syrup.</title>
        <authorList>
            <person name="Thorat V."/>
            <person name="Kirdat K."/>
            <person name="Tiwarekar B."/>
            <person name="Yadav A."/>
        </authorList>
    </citation>
    <scope>NUCLEOTIDE SEQUENCE [LARGE SCALE GENOMIC DNA]</scope>
    <source>
        <strain evidence="2 3">UniB3</strain>
    </source>
</reference>
<sequence>MDKQNGSKQNEFQFDEKGSEEVTAQVMDSYNAGAIDTILSEEKKQPKQ</sequence>
<name>A0A7Y0KAQ1_9BACI</name>
<feature type="compositionally biased region" description="Polar residues" evidence="1">
    <location>
        <begin position="1"/>
        <end position="12"/>
    </location>
</feature>
<keyword evidence="3" id="KW-1185">Reference proteome</keyword>
<evidence type="ECO:0000313" key="3">
    <source>
        <dbReference type="Proteomes" id="UP000588491"/>
    </source>
</evidence>
<dbReference type="AlphaFoldDB" id="A0A7Y0KAQ1"/>
<dbReference type="RefSeq" id="WP_156827780.1">
    <property type="nucleotide sequence ID" value="NZ_JABBPK010000001.1"/>
</dbReference>
<evidence type="ECO:0000313" key="2">
    <source>
        <dbReference type="EMBL" id="NMO78805.1"/>
    </source>
</evidence>
<dbReference type="EMBL" id="JABBPK010000001">
    <property type="protein sequence ID" value="NMO78805.1"/>
    <property type="molecule type" value="Genomic_DNA"/>
</dbReference>
<dbReference type="Proteomes" id="UP000588491">
    <property type="component" value="Unassembled WGS sequence"/>
</dbReference>
<evidence type="ECO:0000256" key="1">
    <source>
        <dbReference type="SAM" id="MobiDB-lite"/>
    </source>
</evidence>
<feature type="region of interest" description="Disordered" evidence="1">
    <location>
        <begin position="1"/>
        <end position="20"/>
    </location>
</feature>